<dbReference type="AlphaFoldDB" id="A0AA38IBL3"/>
<accession>A0AA38IBL3</accession>
<keyword evidence="2" id="KW-1185">Reference proteome</keyword>
<gene>
    <name evidence="1" type="ORF">Zmor_014093</name>
</gene>
<comment type="caution">
    <text evidence="1">The sequence shown here is derived from an EMBL/GenBank/DDBJ whole genome shotgun (WGS) entry which is preliminary data.</text>
</comment>
<dbReference type="Proteomes" id="UP001168821">
    <property type="component" value="Unassembled WGS sequence"/>
</dbReference>
<dbReference type="EMBL" id="JALNTZ010000004">
    <property type="protein sequence ID" value="KAJ3654943.1"/>
    <property type="molecule type" value="Genomic_DNA"/>
</dbReference>
<evidence type="ECO:0008006" key="3">
    <source>
        <dbReference type="Google" id="ProtNLM"/>
    </source>
</evidence>
<name>A0AA38IBL3_9CUCU</name>
<organism evidence="1 2">
    <name type="scientific">Zophobas morio</name>
    <dbReference type="NCBI Taxonomy" id="2755281"/>
    <lineage>
        <taxon>Eukaryota</taxon>
        <taxon>Metazoa</taxon>
        <taxon>Ecdysozoa</taxon>
        <taxon>Arthropoda</taxon>
        <taxon>Hexapoda</taxon>
        <taxon>Insecta</taxon>
        <taxon>Pterygota</taxon>
        <taxon>Neoptera</taxon>
        <taxon>Endopterygota</taxon>
        <taxon>Coleoptera</taxon>
        <taxon>Polyphaga</taxon>
        <taxon>Cucujiformia</taxon>
        <taxon>Tenebrionidae</taxon>
        <taxon>Zophobas</taxon>
    </lineage>
</organism>
<evidence type="ECO:0000313" key="2">
    <source>
        <dbReference type="Proteomes" id="UP001168821"/>
    </source>
</evidence>
<protein>
    <recommendedName>
        <fullName evidence="3">Endonuclease-reverse transcriptase</fullName>
    </recommendedName>
</protein>
<proteinExistence type="predicted"/>
<evidence type="ECO:0000313" key="1">
    <source>
        <dbReference type="EMBL" id="KAJ3654943.1"/>
    </source>
</evidence>
<reference evidence="1" key="1">
    <citation type="journal article" date="2023" name="G3 (Bethesda)">
        <title>Whole genome assemblies of Zophobas morio and Tenebrio molitor.</title>
        <authorList>
            <person name="Kaur S."/>
            <person name="Stinson S.A."/>
            <person name="diCenzo G.C."/>
        </authorList>
    </citation>
    <scope>NUCLEOTIDE SEQUENCE</scope>
    <source>
        <strain evidence="1">QUZm001</strain>
    </source>
</reference>
<sequence length="145" mass="17260">MVVLGKKVRKVKGFQYLGYTLKSNNSDRAHTQEMVQKANKVGWGVGERKFGHDNKRRMTMFDSLIKSVFMYEADIWGWREYEEIERVKEKYLKWTLGLEKYTPAYIVREETKRETMRVEAGKRAVGFEEKFSEIGDCKILQECWK</sequence>